<dbReference type="Pfam" id="PF00126">
    <property type="entry name" value="HTH_1"/>
    <property type="match status" value="1"/>
</dbReference>
<dbReference type="SUPFAM" id="SSF46785">
    <property type="entry name" value="Winged helix' DNA-binding domain"/>
    <property type="match status" value="1"/>
</dbReference>
<evidence type="ECO:0000256" key="3">
    <source>
        <dbReference type="ARBA" id="ARBA00023125"/>
    </source>
</evidence>
<dbReference type="GO" id="GO:0003700">
    <property type="term" value="F:DNA-binding transcription factor activity"/>
    <property type="evidence" value="ECO:0007669"/>
    <property type="project" value="InterPro"/>
</dbReference>
<accession>A0A6M7X278</accession>
<protein>
    <submittedName>
        <fullName evidence="6">LysR family transcriptional regulator</fullName>
    </submittedName>
</protein>
<dbReference type="Proteomes" id="UP000503017">
    <property type="component" value="Chromosome"/>
</dbReference>
<dbReference type="Pfam" id="PF03466">
    <property type="entry name" value="LysR_substrate"/>
    <property type="match status" value="1"/>
</dbReference>
<dbReference type="InterPro" id="IPR005119">
    <property type="entry name" value="LysR_subst-bd"/>
</dbReference>
<evidence type="ECO:0000256" key="4">
    <source>
        <dbReference type="ARBA" id="ARBA00023163"/>
    </source>
</evidence>
<keyword evidence="4" id="KW-0804">Transcription</keyword>
<evidence type="ECO:0000256" key="2">
    <source>
        <dbReference type="ARBA" id="ARBA00023015"/>
    </source>
</evidence>
<dbReference type="CDD" id="cd08414">
    <property type="entry name" value="PBP2_LTTR_aromatics_like"/>
    <property type="match status" value="1"/>
</dbReference>
<dbReference type="GO" id="GO:0003677">
    <property type="term" value="F:DNA binding"/>
    <property type="evidence" value="ECO:0007669"/>
    <property type="project" value="UniProtKB-KW"/>
</dbReference>
<dbReference type="PANTHER" id="PTHR30346">
    <property type="entry name" value="TRANSCRIPTIONAL DUAL REGULATOR HCAR-RELATED"/>
    <property type="match status" value="1"/>
</dbReference>
<evidence type="ECO:0000313" key="6">
    <source>
        <dbReference type="EMBL" id="QKD06218.1"/>
    </source>
</evidence>
<dbReference type="PANTHER" id="PTHR30346:SF0">
    <property type="entry name" value="HCA OPERON TRANSCRIPTIONAL ACTIVATOR HCAR"/>
    <property type="match status" value="1"/>
</dbReference>
<dbReference type="GO" id="GO:0032993">
    <property type="term" value="C:protein-DNA complex"/>
    <property type="evidence" value="ECO:0007669"/>
    <property type="project" value="TreeGrafter"/>
</dbReference>
<sequence length="296" mass="32684">MNLRRLEYFMAVAEELHFGRAAERLSMAQPPLSRQIIQLEAELEVALFDRGRGQTVLTQAGEALQKRAREMLAAMDDAVLEVRRIDQGAKGRLRVAFVGSATHGILPGLIQAFRASYPDVNLSLWSMNNAQQYLALIRKDVDIAIARPKIDDPEIVSIPIQEEPLSLASAESNNFTAGEPVLLTDLKELPFVLYPEQPRPSFADQVLSLCRGAGFEPRSRVFCMDYQTAISLVSVGEGVSIVPQSVGLTGHKGVQFSPIASPDAKTGLSVNYRRDNREKHLVRFAEIARKLARSSS</sequence>
<dbReference type="InterPro" id="IPR000847">
    <property type="entry name" value="LysR_HTH_N"/>
</dbReference>
<dbReference type="SUPFAM" id="SSF53850">
    <property type="entry name" value="Periplasmic binding protein-like II"/>
    <property type="match status" value="1"/>
</dbReference>
<gene>
    <name evidence="6" type="ORF">EB235_10915</name>
</gene>
<evidence type="ECO:0000256" key="1">
    <source>
        <dbReference type="ARBA" id="ARBA00009437"/>
    </source>
</evidence>
<dbReference type="PRINTS" id="PR00039">
    <property type="entry name" value="HTHLYSR"/>
</dbReference>
<dbReference type="PROSITE" id="PS50931">
    <property type="entry name" value="HTH_LYSR"/>
    <property type="match status" value="1"/>
</dbReference>
<proteinExistence type="inferred from homology"/>
<dbReference type="InterPro" id="IPR036388">
    <property type="entry name" value="WH-like_DNA-bd_sf"/>
</dbReference>
<dbReference type="InterPro" id="IPR036390">
    <property type="entry name" value="WH_DNA-bd_sf"/>
</dbReference>
<name>A0A6M7X278_RHILI</name>
<evidence type="ECO:0000259" key="5">
    <source>
        <dbReference type="PROSITE" id="PS50931"/>
    </source>
</evidence>
<dbReference type="FunFam" id="1.10.10.10:FF:000001">
    <property type="entry name" value="LysR family transcriptional regulator"/>
    <property type="match status" value="1"/>
</dbReference>
<organism evidence="6 7">
    <name type="scientific">Mesorhizobium loti R88b</name>
    <dbReference type="NCBI Taxonomy" id="935548"/>
    <lineage>
        <taxon>Bacteria</taxon>
        <taxon>Pseudomonadati</taxon>
        <taxon>Pseudomonadota</taxon>
        <taxon>Alphaproteobacteria</taxon>
        <taxon>Hyphomicrobiales</taxon>
        <taxon>Phyllobacteriaceae</taxon>
        <taxon>Mesorhizobium</taxon>
    </lineage>
</organism>
<feature type="domain" description="HTH lysR-type" evidence="5">
    <location>
        <begin position="1"/>
        <end position="58"/>
    </location>
</feature>
<dbReference type="Gene3D" id="1.10.10.10">
    <property type="entry name" value="Winged helix-like DNA-binding domain superfamily/Winged helix DNA-binding domain"/>
    <property type="match status" value="1"/>
</dbReference>
<dbReference type="AlphaFoldDB" id="A0A6M7X278"/>
<evidence type="ECO:0000313" key="7">
    <source>
        <dbReference type="Proteomes" id="UP000503017"/>
    </source>
</evidence>
<reference evidence="6 7" key="1">
    <citation type="submission" date="2018-10" db="EMBL/GenBank/DDBJ databases">
        <authorList>
            <person name="Perry B.J."/>
            <person name="Sullivan J.T."/>
            <person name="Murphy R.J.T."/>
            <person name="Ramsay J.P."/>
            <person name="Ronson C.W."/>
        </authorList>
    </citation>
    <scope>NUCLEOTIDE SEQUENCE [LARGE SCALE GENOMIC DNA]</scope>
    <source>
        <strain evidence="6 7">R88b</strain>
    </source>
</reference>
<keyword evidence="3" id="KW-0238">DNA-binding</keyword>
<dbReference type="EMBL" id="CP033367">
    <property type="protein sequence ID" value="QKD06218.1"/>
    <property type="molecule type" value="Genomic_DNA"/>
</dbReference>
<comment type="similarity">
    <text evidence="1">Belongs to the LysR transcriptional regulatory family.</text>
</comment>
<keyword evidence="2" id="KW-0805">Transcription regulation</keyword>
<dbReference type="Gene3D" id="3.40.190.10">
    <property type="entry name" value="Periplasmic binding protein-like II"/>
    <property type="match status" value="2"/>
</dbReference>